<protein>
    <submittedName>
        <fullName evidence="2">Uncharacterized protein</fullName>
    </submittedName>
</protein>
<keyword evidence="3" id="KW-1185">Reference proteome</keyword>
<evidence type="ECO:0000313" key="2">
    <source>
        <dbReference type="EMBL" id="MCD9558435.1"/>
    </source>
</evidence>
<comment type="caution">
    <text evidence="2">The sequence shown here is derived from an EMBL/GenBank/DDBJ whole genome shotgun (WGS) entry which is preliminary data.</text>
</comment>
<gene>
    <name evidence="2" type="ORF">HAX54_015809</name>
</gene>
<feature type="region of interest" description="Disordered" evidence="1">
    <location>
        <begin position="31"/>
        <end position="58"/>
    </location>
</feature>
<organism evidence="2 3">
    <name type="scientific">Datura stramonium</name>
    <name type="common">Jimsonweed</name>
    <name type="synonym">Common thornapple</name>
    <dbReference type="NCBI Taxonomy" id="4076"/>
    <lineage>
        <taxon>Eukaryota</taxon>
        <taxon>Viridiplantae</taxon>
        <taxon>Streptophyta</taxon>
        <taxon>Embryophyta</taxon>
        <taxon>Tracheophyta</taxon>
        <taxon>Spermatophyta</taxon>
        <taxon>Magnoliopsida</taxon>
        <taxon>eudicotyledons</taxon>
        <taxon>Gunneridae</taxon>
        <taxon>Pentapetalae</taxon>
        <taxon>asterids</taxon>
        <taxon>lamiids</taxon>
        <taxon>Solanales</taxon>
        <taxon>Solanaceae</taxon>
        <taxon>Solanoideae</taxon>
        <taxon>Datureae</taxon>
        <taxon>Datura</taxon>
    </lineage>
</organism>
<reference evidence="2 3" key="1">
    <citation type="journal article" date="2021" name="BMC Genomics">
        <title>Datura genome reveals duplications of psychoactive alkaloid biosynthetic genes and high mutation rate following tissue culture.</title>
        <authorList>
            <person name="Rajewski A."/>
            <person name="Carter-House D."/>
            <person name="Stajich J."/>
            <person name="Litt A."/>
        </authorList>
    </citation>
    <scope>NUCLEOTIDE SEQUENCE [LARGE SCALE GENOMIC DNA]</scope>
    <source>
        <strain evidence="2">AR-01</strain>
    </source>
</reference>
<proteinExistence type="predicted"/>
<dbReference type="EMBL" id="JACEIK010002011">
    <property type="protein sequence ID" value="MCD9558435.1"/>
    <property type="molecule type" value="Genomic_DNA"/>
</dbReference>
<name>A0ABS8UJ16_DATST</name>
<accession>A0ABS8UJ16</accession>
<evidence type="ECO:0000256" key="1">
    <source>
        <dbReference type="SAM" id="MobiDB-lite"/>
    </source>
</evidence>
<sequence length="146" mass="16726">MNKKEEELQKKSNVGFTRDDSYRFNKTLRKLDKEIDSNKKKNMQNKRGQSAKNPSSLLRSRTIGLTSTSCEVSVDDRCRTDNIVHFRRVWVDLGASLMSLDAPTILPMRGIYSALAKPRLRVFLLLESENLSGLPVYWSAFVSSPW</sequence>
<feature type="compositionally biased region" description="Polar residues" evidence="1">
    <location>
        <begin position="45"/>
        <end position="58"/>
    </location>
</feature>
<dbReference type="Proteomes" id="UP000823775">
    <property type="component" value="Unassembled WGS sequence"/>
</dbReference>
<evidence type="ECO:0000313" key="3">
    <source>
        <dbReference type="Proteomes" id="UP000823775"/>
    </source>
</evidence>